<dbReference type="AlphaFoldDB" id="A0A8C6TFJ9"/>
<proteinExistence type="predicted"/>
<reference evidence="1" key="1">
    <citation type="submission" date="2025-08" db="UniProtKB">
        <authorList>
            <consortium name="Ensembl"/>
        </authorList>
    </citation>
    <scope>IDENTIFICATION</scope>
</reference>
<accession>A0A8C6TFJ9</accession>
<name>A0A8C6TFJ9_9GOBI</name>
<evidence type="ECO:0000313" key="2">
    <source>
        <dbReference type="Proteomes" id="UP000694523"/>
    </source>
</evidence>
<organism evidence="1 2">
    <name type="scientific">Neogobius melanostomus</name>
    <name type="common">round goby</name>
    <dbReference type="NCBI Taxonomy" id="47308"/>
    <lineage>
        <taxon>Eukaryota</taxon>
        <taxon>Metazoa</taxon>
        <taxon>Chordata</taxon>
        <taxon>Craniata</taxon>
        <taxon>Vertebrata</taxon>
        <taxon>Euteleostomi</taxon>
        <taxon>Actinopterygii</taxon>
        <taxon>Neopterygii</taxon>
        <taxon>Teleostei</taxon>
        <taxon>Neoteleostei</taxon>
        <taxon>Acanthomorphata</taxon>
        <taxon>Gobiaria</taxon>
        <taxon>Gobiiformes</taxon>
        <taxon>Gobioidei</taxon>
        <taxon>Gobiidae</taxon>
        <taxon>Benthophilinae</taxon>
        <taxon>Neogobiini</taxon>
        <taxon>Neogobius</taxon>
    </lineage>
</organism>
<dbReference type="PANTHER" id="PTHR38706">
    <property type="entry name" value="SI:CH211-198C19.1-RELATED"/>
    <property type="match status" value="1"/>
</dbReference>
<keyword evidence="2" id="KW-1185">Reference proteome</keyword>
<evidence type="ECO:0000313" key="1">
    <source>
        <dbReference type="Ensembl" id="ENSNMLP00000017468.1"/>
    </source>
</evidence>
<dbReference type="Ensembl" id="ENSNMLT00000019653.1">
    <property type="protein sequence ID" value="ENSNMLP00000017468.1"/>
    <property type="gene ID" value="ENSNMLG00000011547.1"/>
</dbReference>
<protein>
    <submittedName>
        <fullName evidence="1">Uncharacterized protein</fullName>
    </submittedName>
</protein>
<sequence>MTFEGNSAQQELQSINDLKKIPFGQTVPKHSLLLLYWFTKTVNIDQWNKITLTFDPNTQFGCHYYGNQEDVLLPLPTGYQYYTVGNLYTSTSHELPDYIRNPPVKEYKGSNSDRIVFSAKKQNSGVYKINRVYLTQHQGLSSTSYDPSNTYQLSTQLLQQIGQFSSHNQTSLQESSLERLASLLAQKMLLQN</sequence>
<reference evidence="1" key="2">
    <citation type="submission" date="2025-09" db="UniProtKB">
        <authorList>
            <consortium name="Ensembl"/>
        </authorList>
    </citation>
    <scope>IDENTIFICATION</scope>
</reference>
<dbReference type="Proteomes" id="UP000694523">
    <property type="component" value="Unplaced"/>
</dbReference>
<dbReference type="PANTHER" id="PTHR38706:SF2">
    <property type="match status" value="1"/>
</dbReference>